<dbReference type="EMBL" id="CM037025">
    <property type="protein sequence ID" value="KAH7661568.1"/>
    <property type="molecule type" value="Genomic_DNA"/>
</dbReference>
<comment type="caution">
    <text evidence="1">The sequence shown here is derived from an EMBL/GenBank/DDBJ whole genome shotgun (WGS) entry which is preliminary data.</text>
</comment>
<sequence length="195" mass="21429">MELESSSVEERKRRRHGEKPGRQITDTMSLEDVGLCSDMLPFKSRSSSNGTPRITYKTAYKCDNFSLCILLLPPGAVIPLHNHPGMTVLSKLLVGSMHIKAYDWVDPVRVVDSEAPSTKLRLARLVVDSVFAAPCKSSILFPTTGGNIHTFVASTSCVVLDVLGPPYLNEDGRDCTYYKEHPYCHVQNGTSAGKS</sequence>
<keyword evidence="2" id="KW-1185">Reference proteome</keyword>
<protein>
    <submittedName>
        <fullName evidence="1">Cysteine oxygenase/2-aminoethanethiol dioxygenase protein</fullName>
        <ecNumber evidence="1">1.13.11.19</ecNumber>
    </submittedName>
</protein>
<keyword evidence="1" id="KW-0223">Dioxygenase</keyword>
<organism evidence="1 2">
    <name type="scientific">Dioscorea alata</name>
    <name type="common">Purple yam</name>
    <dbReference type="NCBI Taxonomy" id="55571"/>
    <lineage>
        <taxon>Eukaryota</taxon>
        <taxon>Viridiplantae</taxon>
        <taxon>Streptophyta</taxon>
        <taxon>Embryophyta</taxon>
        <taxon>Tracheophyta</taxon>
        <taxon>Spermatophyta</taxon>
        <taxon>Magnoliopsida</taxon>
        <taxon>Liliopsida</taxon>
        <taxon>Dioscoreales</taxon>
        <taxon>Dioscoreaceae</taxon>
        <taxon>Dioscorea</taxon>
    </lineage>
</organism>
<accession>A0ACB7UM68</accession>
<dbReference type="Proteomes" id="UP000827976">
    <property type="component" value="Chromosome 15"/>
</dbReference>
<evidence type="ECO:0000313" key="1">
    <source>
        <dbReference type="EMBL" id="KAH7661568.1"/>
    </source>
</evidence>
<name>A0ACB7UM68_DIOAL</name>
<gene>
    <name evidence="1" type="ORF">IHE45_15G073100</name>
</gene>
<evidence type="ECO:0000313" key="2">
    <source>
        <dbReference type="Proteomes" id="UP000827976"/>
    </source>
</evidence>
<keyword evidence="1" id="KW-0560">Oxidoreductase</keyword>
<reference evidence="2" key="1">
    <citation type="journal article" date="2022" name="Nat. Commun.">
        <title>Chromosome evolution and the genetic basis of agronomically important traits in greater yam.</title>
        <authorList>
            <person name="Bredeson J.V."/>
            <person name="Lyons J.B."/>
            <person name="Oniyinde I.O."/>
            <person name="Okereke N.R."/>
            <person name="Kolade O."/>
            <person name="Nnabue I."/>
            <person name="Nwadili C.O."/>
            <person name="Hribova E."/>
            <person name="Parker M."/>
            <person name="Nwogha J."/>
            <person name="Shu S."/>
            <person name="Carlson J."/>
            <person name="Kariba R."/>
            <person name="Muthemba S."/>
            <person name="Knop K."/>
            <person name="Barton G.J."/>
            <person name="Sherwood A.V."/>
            <person name="Lopez-Montes A."/>
            <person name="Asiedu R."/>
            <person name="Jamnadass R."/>
            <person name="Muchugi A."/>
            <person name="Goodstein D."/>
            <person name="Egesi C.N."/>
            <person name="Featherston J."/>
            <person name="Asfaw A."/>
            <person name="Simpson G.G."/>
            <person name="Dolezel J."/>
            <person name="Hendre P.S."/>
            <person name="Van Deynze A."/>
            <person name="Kumar P.L."/>
            <person name="Obidiegwu J.E."/>
            <person name="Bhattacharjee R."/>
            <person name="Rokhsar D.S."/>
        </authorList>
    </citation>
    <scope>NUCLEOTIDE SEQUENCE [LARGE SCALE GENOMIC DNA]</scope>
    <source>
        <strain evidence="2">cv. TDa95/00328</strain>
    </source>
</reference>
<proteinExistence type="predicted"/>
<dbReference type="EC" id="1.13.11.19" evidence="1"/>